<keyword evidence="14" id="KW-1185">Reference proteome</keyword>
<dbReference type="PROSITE" id="PS51450">
    <property type="entry name" value="LRR"/>
    <property type="match status" value="2"/>
</dbReference>
<dbReference type="InterPro" id="IPR000372">
    <property type="entry name" value="LRRNT"/>
</dbReference>
<keyword evidence="7" id="KW-1015">Disulfide bond</keyword>
<reference evidence="14" key="1">
    <citation type="journal article" date="2014" name="PLoS ONE">
        <title>The genome and linkage map of the northern pike (Esox lucius): conserved synteny revealed between the salmonid sister group and the Neoteleostei.</title>
        <authorList>
            <person name="Rondeau E.B."/>
            <person name="Minkley D.R."/>
            <person name="Leong J.S."/>
            <person name="Messmer A.M."/>
            <person name="Jantzen J.R."/>
            <person name="von Schalburg K.R."/>
            <person name="Lemon C."/>
            <person name="Bird N.H."/>
            <person name="Koop B.F."/>
        </authorList>
    </citation>
    <scope>NUCLEOTIDE SEQUENCE</scope>
</reference>
<protein>
    <recommendedName>
        <fullName evidence="15">Chondroadherin</fullName>
    </recommendedName>
</protein>
<dbReference type="Proteomes" id="UP000265140">
    <property type="component" value="Chromosome 5"/>
</dbReference>
<dbReference type="GO" id="GO:0005615">
    <property type="term" value="C:extracellular space"/>
    <property type="evidence" value="ECO:0007669"/>
    <property type="project" value="TreeGrafter"/>
</dbReference>
<dbReference type="OrthoDB" id="2190652at2759"/>
<feature type="signal peptide" evidence="10">
    <location>
        <begin position="1"/>
        <end position="22"/>
    </location>
</feature>
<dbReference type="InterPro" id="IPR001611">
    <property type="entry name" value="Leu-rich_rpt"/>
</dbReference>
<dbReference type="InterPro" id="IPR000483">
    <property type="entry name" value="Cys-rich_flank_reg_C"/>
</dbReference>
<proteinExistence type="inferred from homology"/>
<dbReference type="Ensembl" id="ENSELUT00000004957.3">
    <property type="protein sequence ID" value="ENSELUP00000008798.2"/>
    <property type="gene ID" value="ENSELUG00000009393.3"/>
</dbReference>
<comment type="subcellular location">
    <subcellularLocation>
        <location evidence="1">Secreted</location>
        <location evidence="1">Extracellular space</location>
        <location evidence="1">Extracellular matrix</location>
    </subcellularLocation>
</comment>
<evidence type="ECO:0000256" key="6">
    <source>
        <dbReference type="ARBA" id="ARBA00022737"/>
    </source>
</evidence>
<reference evidence="13" key="3">
    <citation type="submission" date="2025-08" db="UniProtKB">
        <authorList>
            <consortium name="Ensembl"/>
        </authorList>
    </citation>
    <scope>IDENTIFICATION</scope>
</reference>
<dbReference type="PANTHER" id="PTHR45712:SF22">
    <property type="entry name" value="INSULIN-LIKE GROWTH FACTOR-BINDING PROTEIN COMPLEX ACID LABILE SUBUNIT"/>
    <property type="match status" value="1"/>
</dbReference>
<dbReference type="InParanoid" id="A0A3P8XWF6"/>
<evidence type="ECO:0000313" key="14">
    <source>
        <dbReference type="Proteomes" id="UP000265140"/>
    </source>
</evidence>
<evidence type="ECO:0000313" key="13">
    <source>
        <dbReference type="Ensembl" id="ENSELUP00000008798.2"/>
    </source>
</evidence>
<dbReference type="SMART" id="SM00082">
    <property type="entry name" value="LRRCT"/>
    <property type="match status" value="1"/>
</dbReference>
<evidence type="ECO:0000256" key="1">
    <source>
        <dbReference type="ARBA" id="ARBA00004498"/>
    </source>
</evidence>
<reference evidence="13" key="4">
    <citation type="submission" date="2025-09" db="UniProtKB">
        <authorList>
            <consortium name="Ensembl"/>
        </authorList>
    </citation>
    <scope>IDENTIFICATION</scope>
</reference>
<evidence type="ECO:0000256" key="4">
    <source>
        <dbReference type="ARBA" id="ARBA00022614"/>
    </source>
</evidence>
<dbReference type="GeneTree" id="ENSGT00940000161826"/>
<dbReference type="SMART" id="SM00369">
    <property type="entry name" value="LRR_TYP"/>
    <property type="match status" value="9"/>
</dbReference>
<evidence type="ECO:0000256" key="9">
    <source>
        <dbReference type="ARBA" id="ARBA00061422"/>
    </source>
</evidence>
<evidence type="ECO:0000259" key="11">
    <source>
        <dbReference type="SMART" id="SM00013"/>
    </source>
</evidence>
<keyword evidence="4" id="KW-0433">Leucine-rich repeat</keyword>
<dbReference type="AlphaFoldDB" id="A0A3P8XWF6"/>
<dbReference type="RefSeq" id="XP_028975424.2">
    <property type="nucleotide sequence ID" value="XM_029119591.2"/>
</dbReference>
<evidence type="ECO:0000256" key="8">
    <source>
        <dbReference type="ARBA" id="ARBA00023180"/>
    </source>
</evidence>
<evidence type="ECO:0000256" key="7">
    <source>
        <dbReference type="ARBA" id="ARBA00023157"/>
    </source>
</evidence>
<keyword evidence="5 10" id="KW-0732">Signal</keyword>
<feature type="chain" id="PRO_5044345438" description="Chondroadherin" evidence="10">
    <location>
        <begin position="23"/>
        <end position="362"/>
    </location>
</feature>
<dbReference type="InterPro" id="IPR050333">
    <property type="entry name" value="SLRP"/>
</dbReference>
<evidence type="ECO:0000256" key="5">
    <source>
        <dbReference type="ARBA" id="ARBA00022729"/>
    </source>
</evidence>
<feature type="domain" description="LRRNT" evidence="11">
    <location>
        <begin position="26"/>
        <end position="59"/>
    </location>
</feature>
<dbReference type="STRING" id="8010.ENSELUP00000008798"/>
<dbReference type="Pfam" id="PF13855">
    <property type="entry name" value="LRR_8"/>
    <property type="match status" value="3"/>
</dbReference>
<dbReference type="SUPFAM" id="SSF52058">
    <property type="entry name" value="L domain-like"/>
    <property type="match status" value="1"/>
</dbReference>
<keyword evidence="6" id="KW-0677">Repeat</keyword>
<comment type="similarity">
    <text evidence="9">Belongs to the small leucine-rich proteoglycan (SLRP) family. SLRP class IV subfamily.</text>
</comment>
<accession>A0A3P8XWF6</accession>
<evidence type="ECO:0000259" key="12">
    <source>
        <dbReference type="SMART" id="SM00082"/>
    </source>
</evidence>
<dbReference type="GeneID" id="105006984"/>
<dbReference type="OMA" id="QHCQVRE"/>
<keyword evidence="2" id="KW-0964">Secreted</keyword>
<sequence>MRCVSFLSLGASLLLLGPAAWGSPGQCPAQCHCHGDLQHVICDDVGLKKIPQVSEATRLLNLQRNNLGGLSSGSFAGSKGLISLHLQHCQLREISSNAFKGLKKLVYLYLSNNEITSVKPGAFEDLASLTYLYLDGNRISDLPKGIFSPMINLFILQLNDNKLREIKPGTFAGAKDLRWLHMSGNEISLLQPGSLDDVENLAILNLDGNRLSTYPSMAMSKLRVVEELSLAKNPMRSIPDNAFQSFGRYLEKLSLDNMGLEKFTDDAFSGVTALKYLNLDNNKLRFLPRSLEFTTITNLTLSNNPWSCNCVLAPLRLWMDSSRQRPEAVCASPASQRGKQIRDSTAFSGCKVKAKRAKGMRH</sequence>
<reference evidence="13" key="2">
    <citation type="submission" date="2020-02" db="EMBL/GenBank/DDBJ databases">
        <title>Esox lucius (northern pike) genome, fEsoLuc1, primary haplotype.</title>
        <authorList>
            <person name="Myers G."/>
            <person name="Karagic N."/>
            <person name="Meyer A."/>
            <person name="Pippel M."/>
            <person name="Reichard M."/>
            <person name="Winkler S."/>
            <person name="Tracey A."/>
            <person name="Sims Y."/>
            <person name="Howe K."/>
            <person name="Rhie A."/>
            <person name="Formenti G."/>
            <person name="Durbin R."/>
            <person name="Fedrigo O."/>
            <person name="Jarvis E.D."/>
        </authorList>
    </citation>
    <scope>NUCLEOTIDE SEQUENCE [LARGE SCALE GENOMIC DNA]</scope>
</reference>
<dbReference type="Bgee" id="ENSELUG00000009393">
    <property type="expression patterns" value="Expressed in bone element and 10 other cell types or tissues"/>
</dbReference>
<evidence type="ECO:0000256" key="3">
    <source>
        <dbReference type="ARBA" id="ARBA00022530"/>
    </source>
</evidence>
<keyword evidence="8" id="KW-0325">Glycoprotein</keyword>
<evidence type="ECO:0008006" key="15">
    <source>
        <dbReference type="Google" id="ProtNLM"/>
    </source>
</evidence>
<dbReference type="Gene3D" id="3.80.10.10">
    <property type="entry name" value="Ribonuclease Inhibitor"/>
    <property type="match status" value="1"/>
</dbReference>
<feature type="domain" description="LRRCT" evidence="12">
    <location>
        <begin position="304"/>
        <end position="351"/>
    </location>
</feature>
<dbReference type="PANTHER" id="PTHR45712">
    <property type="entry name" value="AGAP008170-PA"/>
    <property type="match status" value="1"/>
</dbReference>
<evidence type="ECO:0000256" key="10">
    <source>
        <dbReference type="SAM" id="SignalP"/>
    </source>
</evidence>
<dbReference type="RefSeq" id="XP_012989379.2">
    <property type="nucleotide sequence ID" value="XM_013133925.3"/>
</dbReference>
<name>A0A3P8XWF6_ESOLU</name>
<dbReference type="InterPro" id="IPR003591">
    <property type="entry name" value="Leu-rich_rpt_typical-subtyp"/>
</dbReference>
<dbReference type="Pfam" id="PF01462">
    <property type="entry name" value="LRRNT"/>
    <property type="match status" value="1"/>
</dbReference>
<dbReference type="FunFam" id="3.80.10.10:FF:000059">
    <property type="entry name" value="Chondroadherin like"/>
    <property type="match status" value="1"/>
</dbReference>
<evidence type="ECO:0000256" key="2">
    <source>
        <dbReference type="ARBA" id="ARBA00022525"/>
    </source>
</evidence>
<dbReference type="SMART" id="SM00364">
    <property type="entry name" value="LRR_BAC"/>
    <property type="match status" value="3"/>
</dbReference>
<organism evidence="13 14">
    <name type="scientific">Esox lucius</name>
    <name type="common">Northern pike</name>
    <dbReference type="NCBI Taxonomy" id="8010"/>
    <lineage>
        <taxon>Eukaryota</taxon>
        <taxon>Metazoa</taxon>
        <taxon>Chordata</taxon>
        <taxon>Craniata</taxon>
        <taxon>Vertebrata</taxon>
        <taxon>Euteleostomi</taxon>
        <taxon>Actinopterygii</taxon>
        <taxon>Neopterygii</taxon>
        <taxon>Teleostei</taxon>
        <taxon>Protacanthopterygii</taxon>
        <taxon>Esociformes</taxon>
        <taxon>Esocidae</taxon>
        <taxon>Esox</taxon>
    </lineage>
</organism>
<keyword evidence="3" id="KW-0272">Extracellular matrix</keyword>
<gene>
    <name evidence="13" type="primary">CHAD</name>
</gene>
<dbReference type="InterPro" id="IPR032675">
    <property type="entry name" value="LRR_dom_sf"/>
</dbReference>
<dbReference type="SMART" id="SM00013">
    <property type="entry name" value="LRRNT"/>
    <property type="match status" value="1"/>
</dbReference>